<dbReference type="Gene3D" id="1.20.120.580">
    <property type="entry name" value="bsu32300-like"/>
    <property type="match status" value="1"/>
</dbReference>
<dbReference type="NCBIfam" id="NF047751">
    <property type="entry name" value="HepT_toxin"/>
    <property type="match status" value="1"/>
</dbReference>
<comment type="caution">
    <text evidence="5">The sequence shown here is derived from an EMBL/GenBank/DDBJ whole genome shotgun (WGS) entry which is preliminary data.</text>
</comment>
<dbReference type="GO" id="GO:0016787">
    <property type="term" value="F:hydrolase activity"/>
    <property type="evidence" value="ECO:0007669"/>
    <property type="project" value="UniProtKB-KW"/>
</dbReference>
<dbReference type="AlphaFoldDB" id="A0A0W8F887"/>
<keyword evidence="1" id="KW-1277">Toxin-antitoxin system</keyword>
<protein>
    <recommendedName>
        <fullName evidence="6">DUF86 domain-containing protein</fullName>
    </recommendedName>
</protein>
<keyword evidence="3" id="KW-0378">Hydrolase</keyword>
<dbReference type="GO" id="GO:0004540">
    <property type="term" value="F:RNA nuclease activity"/>
    <property type="evidence" value="ECO:0007669"/>
    <property type="project" value="InterPro"/>
</dbReference>
<dbReference type="PANTHER" id="PTHR33397:SF5">
    <property type="entry name" value="RNASE YUTE-RELATED"/>
    <property type="match status" value="1"/>
</dbReference>
<dbReference type="InterPro" id="IPR008201">
    <property type="entry name" value="HepT-like"/>
</dbReference>
<dbReference type="Pfam" id="PF01934">
    <property type="entry name" value="HepT-like"/>
    <property type="match status" value="1"/>
</dbReference>
<evidence type="ECO:0000256" key="1">
    <source>
        <dbReference type="ARBA" id="ARBA00022649"/>
    </source>
</evidence>
<evidence type="ECO:0000256" key="4">
    <source>
        <dbReference type="ARBA" id="ARBA00024207"/>
    </source>
</evidence>
<dbReference type="GO" id="GO:0110001">
    <property type="term" value="C:toxin-antitoxin complex"/>
    <property type="evidence" value="ECO:0007669"/>
    <property type="project" value="InterPro"/>
</dbReference>
<evidence type="ECO:0000256" key="3">
    <source>
        <dbReference type="ARBA" id="ARBA00022801"/>
    </source>
</evidence>
<dbReference type="PANTHER" id="PTHR33397">
    <property type="entry name" value="UPF0331 PROTEIN YUTE"/>
    <property type="match status" value="1"/>
</dbReference>
<evidence type="ECO:0008006" key="6">
    <source>
        <dbReference type="Google" id="ProtNLM"/>
    </source>
</evidence>
<proteinExistence type="inferred from homology"/>
<dbReference type="InterPro" id="IPR037038">
    <property type="entry name" value="HepT-like_sf"/>
</dbReference>
<reference evidence="5" key="1">
    <citation type="journal article" date="2015" name="Proc. Natl. Acad. Sci. U.S.A.">
        <title>Networks of energetic and metabolic interactions define dynamics in microbial communities.</title>
        <authorList>
            <person name="Embree M."/>
            <person name="Liu J.K."/>
            <person name="Al-Bassam M.M."/>
            <person name="Zengler K."/>
        </authorList>
    </citation>
    <scope>NUCLEOTIDE SEQUENCE</scope>
</reference>
<dbReference type="InterPro" id="IPR052379">
    <property type="entry name" value="Type_VII_TA_RNase"/>
</dbReference>
<comment type="similarity">
    <text evidence="4">Belongs to the HepT RNase toxin family.</text>
</comment>
<sequence length="137" mass="16132">MRVLSHLRELDEAIKDWERYQRFSLEDLKTDRDTRNMVLHAMLVSIQAAIDISSHLISKNQLKRPATYREVFYLLGQAGMIPEELAIELSDLAGFRNVLVHIYWDINLDEIYSILQNDLKTLRSFRDEIKEVLRNDG</sequence>
<dbReference type="EMBL" id="LNQE01001463">
    <property type="protein sequence ID" value="KUG17096.1"/>
    <property type="molecule type" value="Genomic_DNA"/>
</dbReference>
<evidence type="ECO:0000313" key="5">
    <source>
        <dbReference type="EMBL" id="KUG17096.1"/>
    </source>
</evidence>
<gene>
    <name evidence="5" type="ORF">ASZ90_013216</name>
</gene>
<keyword evidence="2" id="KW-0540">Nuclease</keyword>
<evidence type="ECO:0000256" key="2">
    <source>
        <dbReference type="ARBA" id="ARBA00022722"/>
    </source>
</evidence>
<accession>A0A0W8F887</accession>
<organism evidence="5">
    <name type="scientific">hydrocarbon metagenome</name>
    <dbReference type="NCBI Taxonomy" id="938273"/>
    <lineage>
        <taxon>unclassified sequences</taxon>
        <taxon>metagenomes</taxon>
        <taxon>ecological metagenomes</taxon>
    </lineage>
</organism>
<name>A0A0W8F887_9ZZZZ</name>